<feature type="signal peptide" evidence="1">
    <location>
        <begin position="1"/>
        <end position="18"/>
    </location>
</feature>
<protein>
    <submittedName>
        <fullName evidence="3">CAP domain-containing protein</fullName>
    </submittedName>
</protein>
<evidence type="ECO:0000313" key="4">
    <source>
        <dbReference type="Proteomes" id="UP000617041"/>
    </source>
</evidence>
<dbReference type="InterPro" id="IPR014044">
    <property type="entry name" value="CAP_dom"/>
</dbReference>
<feature type="domain" description="SCP" evidence="2">
    <location>
        <begin position="140"/>
        <end position="266"/>
    </location>
</feature>
<evidence type="ECO:0000256" key="1">
    <source>
        <dbReference type="SAM" id="SignalP"/>
    </source>
</evidence>
<name>A0A934PZ35_9BURK</name>
<dbReference type="Gene3D" id="3.40.33.10">
    <property type="entry name" value="CAP"/>
    <property type="match status" value="1"/>
</dbReference>
<organism evidence="3 4">
    <name type="scientific">Ramlibacter algicola</name>
    <dbReference type="NCBI Taxonomy" id="2795217"/>
    <lineage>
        <taxon>Bacteria</taxon>
        <taxon>Pseudomonadati</taxon>
        <taxon>Pseudomonadota</taxon>
        <taxon>Betaproteobacteria</taxon>
        <taxon>Burkholderiales</taxon>
        <taxon>Comamonadaceae</taxon>
        <taxon>Ramlibacter</taxon>
    </lineage>
</organism>
<dbReference type="SUPFAM" id="SSF55797">
    <property type="entry name" value="PR-1-like"/>
    <property type="match status" value="1"/>
</dbReference>
<dbReference type="Pfam" id="PF00188">
    <property type="entry name" value="CAP"/>
    <property type="match status" value="1"/>
</dbReference>
<accession>A0A934PZ35</accession>
<dbReference type="PANTHER" id="PTHR31157:SF1">
    <property type="entry name" value="SCP DOMAIN-CONTAINING PROTEIN"/>
    <property type="match status" value="1"/>
</dbReference>
<dbReference type="PANTHER" id="PTHR31157">
    <property type="entry name" value="SCP DOMAIN-CONTAINING PROTEIN"/>
    <property type="match status" value="1"/>
</dbReference>
<dbReference type="CDD" id="cd05379">
    <property type="entry name" value="CAP_bacterial"/>
    <property type="match status" value="1"/>
</dbReference>
<dbReference type="RefSeq" id="WP_200786995.1">
    <property type="nucleotide sequence ID" value="NZ_JAEDAO010000001.1"/>
</dbReference>
<keyword evidence="1" id="KW-0732">Signal</keyword>
<feature type="chain" id="PRO_5037026784" evidence="1">
    <location>
        <begin position="19"/>
        <end position="274"/>
    </location>
</feature>
<proteinExistence type="predicted"/>
<keyword evidence="4" id="KW-1185">Reference proteome</keyword>
<gene>
    <name evidence="3" type="ORF">I8E28_05500</name>
</gene>
<evidence type="ECO:0000259" key="2">
    <source>
        <dbReference type="Pfam" id="PF00188"/>
    </source>
</evidence>
<dbReference type="Proteomes" id="UP000617041">
    <property type="component" value="Unassembled WGS sequence"/>
</dbReference>
<sequence>MRLLLLLILAVLAASARADEAFDAVLQARRQCAASAPPLQRNAQLDDAARRLADGTRLPDALKASGYRALRSFEWQLSGYPNAQAVARELGSRHCSQLGTQGLAEAGVHRAGKSWWVIAAVPFAPPAAAQSGDVAGRVLALVNQARTQSRRCGSRSFGPANALRLDPALGRAALVHAQAMAQGNFLAHEGRDGSTPAERATKAGYDWRSVGENVASGQTTPERVVQDWLESPEHCANIMDPGYMHMGVAFAVDRGSEGGIYWAQEFGRPWSASR</sequence>
<reference evidence="3" key="1">
    <citation type="submission" date="2020-12" db="EMBL/GenBank/DDBJ databases">
        <title>Ramlibacter sp. nov., isolated from a freshwater alga, Cryptomonas.</title>
        <authorList>
            <person name="Kim H.M."/>
            <person name="Jeon C.O."/>
        </authorList>
    </citation>
    <scope>NUCLEOTIDE SEQUENCE</scope>
    <source>
        <strain evidence="3">CrO1</strain>
    </source>
</reference>
<dbReference type="AlphaFoldDB" id="A0A934PZ35"/>
<evidence type="ECO:0000313" key="3">
    <source>
        <dbReference type="EMBL" id="MBK0392038.1"/>
    </source>
</evidence>
<comment type="caution">
    <text evidence="3">The sequence shown here is derived from an EMBL/GenBank/DDBJ whole genome shotgun (WGS) entry which is preliminary data.</text>
</comment>
<dbReference type="InterPro" id="IPR035940">
    <property type="entry name" value="CAP_sf"/>
</dbReference>
<dbReference type="EMBL" id="JAEDAO010000001">
    <property type="protein sequence ID" value="MBK0392038.1"/>
    <property type="molecule type" value="Genomic_DNA"/>
</dbReference>